<evidence type="ECO:0000256" key="9">
    <source>
        <dbReference type="ARBA" id="ARBA00023180"/>
    </source>
</evidence>
<dbReference type="InterPro" id="IPR029058">
    <property type="entry name" value="AB_hydrolase_fold"/>
</dbReference>
<keyword evidence="6" id="KW-0378">Hydrolase</keyword>
<feature type="transmembrane region" description="Helical" evidence="12">
    <location>
        <begin position="1272"/>
        <end position="1297"/>
    </location>
</feature>
<keyword evidence="5 12" id="KW-0812">Transmembrane</keyword>
<dbReference type="SUPFAM" id="SSF53474">
    <property type="entry name" value="alpha/beta-Hydrolases"/>
    <property type="match status" value="1"/>
</dbReference>
<evidence type="ECO:0000313" key="14">
    <source>
        <dbReference type="EMBL" id="CAK5272093.1"/>
    </source>
</evidence>
<feature type="region of interest" description="Disordered" evidence="11">
    <location>
        <begin position="508"/>
        <end position="533"/>
    </location>
</feature>
<feature type="transmembrane region" description="Helical" evidence="12">
    <location>
        <begin position="1323"/>
        <end position="1342"/>
    </location>
</feature>
<feature type="transmembrane region" description="Helical" evidence="12">
    <location>
        <begin position="696"/>
        <end position="715"/>
    </location>
</feature>
<reference evidence="14" key="1">
    <citation type="submission" date="2023-11" db="EMBL/GenBank/DDBJ databases">
        <authorList>
            <person name="De Vega J J."/>
            <person name="De Vega J J."/>
        </authorList>
    </citation>
    <scope>NUCLEOTIDE SEQUENCE</scope>
</reference>
<dbReference type="InterPro" id="IPR001563">
    <property type="entry name" value="Peptidase_S10"/>
</dbReference>
<evidence type="ECO:0000256" key="11">
    <source>
        <dbReference type="SAM" id="MobiDB-lite"/>
    </source>
</evidence>
<feature type="transmembrane region" description="Helical" evidence="12">
    <location>
        <begin position="1379"/>
        <end position="1398"/>
    </location>
</feature>
<feature type="transmembrane region" description="Helical" evidence="12">
    <location>
        <begin position="721"/>
        <end position="743"/>
    </location>
</feature>
<feature type="region of interest" description="Disordered" evidence="11">
    <location>
        <begin position="1479"/>
        <end position="1500"/>
    </location>
</feature>
<evidence type="ECO:0000256" key="7">
    <source>
        <dbReference type="ARBA" id="ARBA00022989"/>
    </source>
</evidence>
<dbReference type="Proteomes" id="UP001295794">
    <property type="component" value="Unassembled WGS sequence"/>
</dbReference>
<name>A0AAD2Q3I4_9AGAR</name>
<evidence type="ECO:0000256" key="2">
    <source>
        <dbReference type="ARBA" id="ARBA00009431"/>
    </source>
</evidence>
<feature type="compositionally biased region" description="Low complexity" evidence="11">
    <location>
        <begin position="508"/>
        <end position="531"/>
    </location>
</feature>
<dbReference type="Gene3D" id="3.40.50.1820">
    <property type="entry name" value="alpha/beta hydrolase"/>
    <property type="match status" value="2"/>
</dbReference>
<feature type="transmembrane region" description="Helical" evidence="12">
    <location>
        <begin position="809"/>
        <end position="830"/>
    </location>
</feature>
<dbReference type="GO" id="GO:0004185">
    <property type="term" value="F:serine-type carboxypeptidase activity"/>
    <property type="evidence" value="ECO:0007669"/>
    <property type="project" value="InterPro"/>
</dbReference>
<keyword evidence="10" id="KW-0479">Metal-binding</keyword>
<feature type="transmembrane region" description="Helical" evidence="12">
    <location>
        <begin position="785"/>
        <end position="802"/>
    </location>
</feature>
<feature type="region of interest" description="Disordered" evidence="11">
    <location>
        <begin position="620"/>
        <end position="646"/>
    </location>
</feature>
<accession>A0AAD2Q3I4</accession>
<comment type="similarity">
    <text evidence="2">Belongs to the peptidase S10 family.</text>
</comment>
<feature type="compositionally biased region" description="Basic and acidic residues" evidence="11">
    <location>
        <begin position="1226"/>
        <end position="1242"/>
    </location>
</feature>
<dbReference type="SMART" id="SM00355">
    <property type="entry name" value="ZnF_C2H2"/>
    <property type="match status" value="6"/>
</dbReference>
<keyword evidence="10" id="KW-0862">Zinc</keyword>
<dbReference type="InterPro" id="IPR018823">
    <property type="entry name" value="ArAE_2_N"/>
</dbReference>
<dbReference type="InterPro" id="IPR049453">
    <property type="entry name" value="Memb_transporter_dom"/>
</dbReference>
<dbReference type="GO" id="GO:0008270">
    <property type="term" value="F:zinc ion binding"/>
    <property type="evidence" value="ECO:0007669"/>
    <property type="project" value="UniProtKB-KW"/>
</dbReference>
<comment type="subcellular location">
    <subcellularLocation>
        <location evidence="1">Membrane</location>
        <topology evidence="1">Multi-pass membrane protein</topology>
    </subcellularLocation>
</comment>
<feature type="region of interest" description="Disordered" evidence="11">
    <location>
        <begin position="2072"/>
        <end position="2160"/>
    </location>
</feature>
<gene>
    <name evidence="14" type="ORF">MYCIT1_LOCUS17640</name>
</gene>
<evidence type="ECO:0000256" key="3">
    <source>
        <dbReference type="ARBA" id="ARBA00022645"/>
    </source>
</evidence>
<evidence type="ECO:0000256" key="6">
    <source>
        <dbReference type="ARBA" id="ARBA00022801"/>
    </source>
</evidence>
<evidence type="ECO:0000256" key="12">
    <source>
        <dbReference type="SAM" id="Phobius"/>
    </source>
</evidence>
<dbReference type="Pfam" id="PF10337">
    <property type="entry name" value="ArAE_2_N"/>
    <property type="match status" value="1"/>
</dbReference>
<feature type="domain" description="C2H2-type" evidence="13">
    <location>
        <begin position="1862"/>
        <end position="1885"/>
    </location>
</feature>
<dbReference type="PANTHER" id="PTHR37994">
    <property type="entry name" value="ARAE_2_N DOMAIN-CONTAINING PROTEIN-RELATED"/>
    <property type="match status" value="1"/>
</dbReference>
<proteinExistence type="inferred from homology"/>
<sequence length="2184" mass="237337">MHERRSPRPISASYGRAFKGSSKREYITPVRDAILRLAVPIHSRFSMQLSAFLPCLAWMLLGAHAAKSNHATPKWETFTSARPSSGLRFVTDSAVCETTPGVGQQSGYIDVAGDASIWYWFYEARHSADTAPLTLWLNGGPDSPSDRMFGYDWHVSREWAVHCQRRQRFDDPEPIQVGASPLPHPPYRILTGCSWNNASNLLYMDLPVGAGFSTGSAAVGAHFGPSAIAYFQSQSALVTQGKLSGQKLEFNALMINDGKHDPLTGYGSYISFASDAPGYGPLQPTHVINNMTQSYMETGGCADQLKQCYSAGNGTTADKLCATADNYCTSKLFDPAVQGYNPDYLLESSSSKVTFPPSYYLNYVTSAKVMNAIGANTTFDGCNAAIKTAFSVQGELGRTALPDLAALANAHFPILIWVGDADIKANWLGVHHAMVSMSWYGNLTLNNTALTNLTLGGSAVAAVKTIDSFTFARVYGAGHNLAAYVPSTALYFFNQVVTLVGPSASNNGTTTGSASAAGSSSTSGSTSSGGSPPRGVDRILAAGAILLSCIRLNLIVAPPGFWFEKQIIEESVNRGWLGPEKPYHGMAWHQILPLQQGHHVTPCNPISHVVLDGTAARPAGMSSISTKSEKQPSVSRSPKPPAAAASLPNPLSLAWVRPALAKPRTWKTLTRCVVAVAATLVLLVDRTTMNEMGQVAFFGSILASILTPSMAFSLFALAGTLLLLGMLLGWAWSAAAMAAALAVRDPVRDAQRAAVAAKAFSPDLPASTQLSVLVFHGYFLDARSSAVYGAMFFIGCFAMGVLRARAPKLTLFSIYSTIVMDIMFTFGPLFPSKQYMLAKLFILPSAYYVAIAGVSLLLIFPQSLNHVVLTTLDGAFFGSALTILGLQGSVLSTDPTDQETWSGIAAKAATARAGLAGGLAGVGAQIGMIDMEISIGRLGPTDLKRIVSELRALGFRVSGLLSFQTVISAVHADEIRYNTTPDASAAELGRPAWTHRDGRFAKRKRLIDAREKRHGHTLQKLVPILEEASAPLRAACVESVSVMRGWLEGANVYRWRSFFLPGSAEKQEAEIARRKAVLESTIAKLQTALHEFRTVGRVKLIKPFERFFDASGKLKDGLDPLRNMAGKSEHEMFALRSLYICFVFIDTLDAFAARMLRLLKKTAELDAKRPTPRIWFPTGFGKLWRKLTSRGPSPVDDAPLSEGTAVDMTSFDEREIQAEVEESELDSEHVEEEHEGPQERNPDALPPKNGFERFLVRIGNFLRYFKSPQGIFALRHAVVSLALWVPAVVPRTAWFYYENKGLWALITAQTGLATYAGEQLLTLFMRMTGTIVGMLVGIVVWYIAAPGHGDGNPYAVVIVTTVFAAPFVFGRVFGPVSQMMFWAFSALTIMLVVGYSYLDRHYQQIANPGVGLETGWKRGLLVVVGFVGGSLVMMFPKPTTARMLVRKSLAATLRELGITLASEVEAFLAEEARARQGDYGREEIDIEEPSQSEPTELSPKERRIRRLAARVLIVLERLQHLAPSLLTARWEPQLQGAWPAAEYQKLHALESRFVTYLALLAGALSKLDTKWCSRLVHKTPFMNPNMLSDIFATISILAHSLENGHPVPGTLPCLRERLMYHDSLLHPEHVHDDSSTGSMVQPDDSDGDSMADLVKGKIDGGSIGVEELSLAVLMASRIACSGSLAHDAHFPGRATADELDCCSRPFYDFGVSEEEGVQELNSSPSALGKRTTYNVLYRAPPTVKNVFPLHLLPVQPASPSASSSTLLPTHMSRSPIVALRCKICPGRVFPSREALVQHSRESPVHPFCGDCRPGFAFESVEKLLEHNAQHHPTFLCRKCHQRFFTQSSLDDHYRGKASAIHPNCDRCGKGFFDETKLREHFKEAHPRTTCFCGATIFDDEMQQHYLRSASHPNCVVCTEGFKDDLARNEHGLEKHADCICVPCQQQFISVAELNKHFTVSFNHPKCMDRLLGCKRGFLNEHELRQHLLDEPSHYTPTSFNARLIDTPKPLPMPMPMQIPGAPRIAPCALPAPNADVSHGWKNVKNHIVAPRPCTPGGHFGAGAAGTWGYHHPAPTASVRSQVHTATGGAPYNNNNNNNNGTGPRPSNAAPRFNQHSRSSLDSIHAWIAPPGSSSSGSPSLSPSSACSSSRSQVVTPAGGPMVVGAARFGFGGDFRGPPVVAQKN</sequence>
<evidence type="ECO:0000313" key="15">
    <source>
        <dbReference type="Proteomes" id="UP001295794"/>
    </source>
</evidence>
<dbReference type="Pfam" id="PF13515">
    <property type="entry name" value="FUSC_2"/>
    <property type="match status" value="1"/>
</dbReference>
<keyword evidence="15" id="KW-1185">Reference proteome</keyword>
<comment type="caution">
    <text evidence="14">The sequence shown here is derived from an EMBL/GenBank/DDBJ whole genome shotgun (WGS) entry which is preliminary data.</text>
</comment>
<keyword evidence="8 12" id="KW-0472">Membrane</keyword>
<keyword evidence="7 12" id="KW-1133">Transmembrane helix</keyword>
<keyword evidence="9" id="KW-0325">Glycoprotein</keyword>
<keyword evidence="4" id="KW-0645">Protease</keyword>
<evidence type="ECO:0000256" key="5">
    <source>
        <dbReference type="ARBA" id="ARBA00022692"/>
    </source>
</evidence>
<feature type="transmembrane region" description="Helical" evidence="12">
    <location>
        <begin position="1354"/>
        <end position="1373"/>
    </location>
</feature>
<dbReference type="InterPro" id="IPR018820">
    <property type="entry name" value="BRE4-related_DUF2421"/>
</dbReference>
<dbReference type="GO" id="GO:0006508">
    <property type="term" value="P:proteolysis"/>
    <property type="evidence" value="ECO:0007669"/>
    <property type="project" value="UniProtKB-KW"/>
</dbReference>
<feature type="transmembrane region" description="Helical" evidence="12">
    <location>
        <begin position="836"/>
        <end position="860"/>
    </location>
</feature>
<evidence type="ECO:0000256" key="4">
    <source>
        <dbReference type="ARBA" id="ARBA00022670"/>
    </source>
</evidence>
<protein>
    <recommendedName>
        <fullName evidence="13">C2H2-type domain-containing protein</fullName>
    </recommendedName>
</protein>
<dbReference type="EMBL" id="CAVNYO010000181">
    <property type="protein sequence ID" value="CAK5272093.1"/>
    <property type="molecule type" value="Genomic_DNA"/>
</dbReference>
<evidence type="ECO:0000256" key="10">
    <source>
        <dbReference type="PROSITE-ProRule" id="PRU00042"/>
    </source>
</evidence>
<dbReference type="Pfam" id="PF00450">
    <property type="entry name" value="Peptidase_S10"/>
    <property type="match status" value="2"/>
</dbReference>
<dbReference type="PROSITE" id="PS00028">
    <property type="entry name" value="ZINC_FINGER_C2H2_1"/>
    <property type="match status" value="1"/>
</dbReference>
<keyword evidence="10" id="KW-0863">Zinc-finger</keyword>
<evidence type="ECO:0000259" key="13">
    <source>
        <dbReference type="PROSITE" id="PS50157"/>
    </source>
</evidence>
<feature type="domain" description="C2H2-type" evidence="13">
    <location>
        <begin position="1834"/>
        <end position="1861"/>
    </location>
</feature>
<evidence type="ECO:0000256" key="8">
    <source>
        <dbReference type="ARBA" id="ARBA00023136"/>
    </source>
</evidence>
<evidence type="ECO:0000256" key="1">
    <source>
        <dbReference type="ARBA" id="ARBA00004141"/>
    </source>
</evidence>
<feature type="region of interest" description="Disordered" evidence="11">
    <location>
        <begin position="1222"/>
        <end position="1247"/>
    </location>
</feature>
<keyword evidence="3" id="KW-0121">Carboxypeptidase</keyword>
<feature type="compositionally biased region" description="Low complexity" evidence="11">
    <location>
        <begin position="2129"/>
        <end position="2151"/>
    </location>
</feature>
<dbReference type="PANTHER" id="PTHR37994:SF3">
    <property type="entry name" value="ER TRANSPORTER 6TM N-TERMINAL DOMAIN-CONTAINING PROTEIN"/>
    <property type="match status" value="1"/>
</dbReference>
<dbReference type="GO" id="GO:0016020">
    <property type="term" value="C:membrane"/>
    <property type="evidence" value="ECO:0007669"/>
    <property type="project" value="UniProtKB-SubCell"/>
</dbReference>
<dbReference type="Gene3D" id="3.30.160.60">
    <property type="entry name" value="Classic Zinc Finger"/>
    <property type="match status" value="1"/>
</dbReference>
<feature type="transmembrane region" description="Helical" evidence="12">
    <location>
        <begin position="1419"/>
        <end position="1436"/>
    </location>
</feature>
<dbReference type="PROSITE" id="PS50157">
    <property type="entry name" value="ZINC_FINGER_C2H2_2"/>
    <property type="match status" value="2"/>
</dbReference>
<feature type="compositionally biased region" description="Low complexity" evidence="11">
    <location>
        <begin position="632"/>
        <end position="646"/>
    </location>
</feature>
<organism evidence="14 15">
    <name type="scientific">Mycena citricolor</name>
    <dbReference type="NCBI Taxonomy" id="2018698"/>
    <lineage>
        <taxon>Eukaryota</taxon>
        <taxon>Fungi</taxon>
        <taxon>Dikarya</taxon>
        <taxon>Basidiomycota</taxon>
        <taxon>Agaricomycotina</taxon>
        <taxon>Agaricomycetes</taxon>
        <taxon>Agaricomycetidae</taxon>
        <taxon>Agaricales</taxon>
        <taxon>Marasmiineae</taxon>
        <taxon>Mycenaceae</taxon>
        <taxon>Mycena</taxon>
    </lineage>
</organism>
<dbReference type="InterPro" id="IPR013087">
    <property type="entry name" value="Znf_C2H2_type"/>
</dbReference>
<dbReference type="Pfam" id="PF10334">
    <property type="entry name" value="BRE4"/>
    <property type="match status" value="1"/>
</dbReference>